<dbReference type="EMBL" id="LJRC01000217">
    <property type="protein sequence ID" value="KPY33088.1"/>
    <property type="molecule type" value="Genomic_DNA"/>
</dbReference>
<protein>
    <submittedName>
        <fullName evidence="1">Uncharacterized protein</fullName>
    </submittedName>
</protein>
<name>A0A0N8SJR0_9PSED</name>
<organism evidence="1 2">
    <name type="scientific">Pseudomonas syringae pv. primulae</name>
    <dbReference type="NCBI Taxonomy" id="251707"/>
    <lineage>
        <taxon>Bacteria</taxon>
        <taxon>Pseudomonadati</taxon>
        <taxon>Pseudomonadota</taxon>
        <taxon>Gammaproteobacteria</taxon>
        <taxon>Pseudomonadales</taxon>
        <taxon>Pseudomonadaceae</taxon>
        <taxon>Pseudomonas</taxon>
    </lineage>
</organism>
<evidence type="ECO:0000313" key="2">
    <source>
        <dbReference type="Proteomes" id="UP000050562"/>
    </source>
</evidence>
<comment type="caution">
    <text evidence="1">The sequence shown here is derived from an EMBL/GenBank/DDBJ whole genome shotgun (WGS) entry which is preliminary data.</text>
</comment>
<accession>A0A0N8SJR0</accession>
<dbReference type="Proteomes" id="UP000050562">
    <property type="component" value="Unassembled WGS sequence"/>
</dbReference>
<proteinExistence type="predicted"/>
<sequence>MNSININHEFSAPIIPVCSPIDGLIPTAGLNQPVAVEIVLWDGARAGYSIQLKLNGFNVGEVKTVSDVNQPGDTLLMHFDEHYLLEAGLYHVGFEATNPVNQVSEDSPVTRLIVDRTAPGATLLAPIIFPQINFGEVLKGAIPGYADMQSGDRIQTLCNGIEGPVHVVTPHDLTDRPVQIGFERDFLTSLDSEHITFSYQITDRAGNVSIMAQLVELSMQR</sequence>
<dbReference type="RefSeq" id="WP_081021824.1">
    <property type="nucleotide sequence ID" value="NZ_LJRC01000217.1"/>
</dbReference>
<dbReference type="AlphaFoldDB" id="A0A0N8SJR0"/>
<reference evidence="1 2" key="1">
    <citation type="submission" date="2015-09" db="EMBL/GenBank/DDBJ databases">
        <title>Genome announcement of multiple Pseudomonas syringae strains.</title>
        <authorList>
            <person name="Thakur S."/>
            <person name="Wang P.W."/>
            <person name="Gong Y."/>
            <person name="Weir B.S."/>
            <person name="Guttman D.S."/>
        </authorList>
    </citation>
    <scope>NUCLEOTIDE SEQUENCE [LARGE SCALE GENOMIC DNA]</scope>
    <source>
        <strain evidence="1 2">ICMP3956</strain>
    </source>
</reference>
<gene>
    <name evidence="1" type="ORF">ALO52_03040</name>
</gene>
<evidence type="ECO:0000313" key="1">
    <source>
        <dbReference type="EMBL" id="KPY33088.1"/>
    </source>
</evidence>
<dbReference type="PATRIC" id="fig|251707.3.peg.4019"/>